<dbReference type="EMBL" id="FN653648">
    <property type="protein sequence ID" value="CBY15751.1"/>
    <property type="molecule type" value="Genomic_DNA"/>
</dbReference>
<evidence type="ECO:0000313" key="2">
    <source>
        <dbReference type="Proteomes" id="UP000001307"/>
    </source>
</evidence>
<dbReference type="InParanoid" id="E4Y1K7"/>
<proteinExistence type="predicted"/>
<protein>
    <submittedName>
        <fullName evidence="1">Uncharacterized protein</fullName>
    </submittedName>
</protein>
<keyword evidence="2" id="KW-1185">Reference proteome</keyword>
<feature type="non-terminal residue" evidence="1">
    <location>
        <position position="1"/>
    </location>
</feature>
<accession>E4Y1K7</accession>
<reference evidence="1" key="1">
    <citation type="journal article" date="2010" name="Science">
        <title>Plasticity of animal genome architecture unmasked by rapid evolution of a pelagic tunicate.</title>
        <authorList>
            <person name="Denoeud F."/>
            <person name="Henriet S."/>
            <person name="Mungpakdee S."/>
            <person name="Aury J.M."/>
            <person name="Da Silva C."/>
            <person name="Brinkmann H."/>
            <person name="Mikhaleva J."/>
            <person name="Olsen L.C."/>
            <person name="Jubin C."/>
            <person name="Canestro C."/>
            <person name="Bouquet J.M."/>
            <person name="Danks G."/>
            <person name="Poulain J."/>
            <person name="Campsteijn C."/>
            <person name="Adamski M."/>
            <person name="Cross I."/>
            <person name="Yadetie F."/>
            <person name="Muffato M."/>
            <person name="Louis A."/>
            <person name="Butcher S."/>
            <person name="Tsagkogeorga G."/>
            <person name="Konrad A."/>
            <person name="Singh S."/>
            <person name="Jensen M.F."/>
            <person name="Cong E.H."/>
            <person name="Eikeseth-Otteraa H."/>
            <person name="Noel B."/>
            <person name="Anthouard V."/>
            <person name="Porcel B.M."/>
            <person name="Kachouri-Lafond R."/>
            <person name="Nishino A."/>
            <person name="Ugolini M."/>
            <person name="Chourrout P."/>
            <person name="Nishida H."/>
            <person name="Aasland R."/>
            <person name="Huzurbazar S."/>
            <person name="Westhof E."/>
            <person name="Delsuc F."/>
            <person name="Lehrach H."/>
            <person name="Reinhardt R."/>
            <person name="Weissenbach J."/>
            <person name="Roy S.W."/>
            <person name="Artiguenave F."/>
            <person name="Postlethwait J.H."/>
            <person name="Manak J.R."/>
            <person name="Thompson E.M."/>
            <person name="Jaillon O."/>
            <person name="Du Pasquier L."/>
            <person name="Boudinot P."/>
            <person name="Liberles D.A."/>
            <person name="Volff J.N."/>
            <person name="Philippe H."/>
            <person name="Lenhard B."/>
            <person name="Roest Crollius H."/>
            <person name="Wincker P."/>
            <person name="Chourrout D."/>
        </authorList>
    </citation>
    <scope>NUCLEOTIDE SEQUENCE [LARGE SCALE GENOMIC DNA]</scope>
</reference>
<dbReference type="AlphaFoldDB" id="E4Y1K7"/>
<gene>
    <name evidence="1" type="ORF">GSOID_T00014065001</name>
</gene>
<dbReference type="Proteomes" id="UP000001307">
    <property type="component" value="Unassembled WGS sequence"/>
</dbReference>
<organism evidence="1">
    <name type="scientific">Oikopleura dioica</name>
    <name type="common">Tunicate</name>
    <dbReference type="NCBI Taxonomy" id="34765"/>
    <lineage>
        <taxon>Eukaryota</taxon>
        <taxon>Metazoa</taxon>
        <taxon>Chordata</taxon>
        <taxon>Tunicata</taxon>
        <taxon>Appendicularia</taxon>
        <taxon>Copelata</taxon>
        <taxon>Oikopleuridae</taxon>
        <taxon>Oikopleura</taxon>
    </lineage>
</organism>
<name>E4Y1K7_OIKDI</name>
<evidence type="ECO:0000313" key="1">
    <source>
        <dbReference type="EMBL" id="CBY15751.1"/>
    </source>
</evidence>
<sequence length="55" mass="6068">RSSSKAGSENFPVEVFVFTVCAWLADEGFVRPPAWRGFAIDEHTVDEKGVESLPV</sequence>